<dbReference type="Gene3D" id="2.60.40.10">
    <property type="entry name" value="Immunoglobulins"/>
    <property type="match status" value="3"/>
</dbReference>
<keyword evidence="3" id="KW-1185">Reference proteome</keyword>
<dbReference type="InterPro" id="IPR035986">
    <property type="entry name" value="PKD_dom_sf"/>
</dbReference>
<gene>
    <name evidence="2" type="ORF">SAMN04488505_105331</name>
</gene>
<dbReference type="Proteomes" id="UP000198984">
    <property type="component" value="Unassembled WGS sequence"/>
</dbReference>
<dbReference type="SMART" id="SM00089">
    <property type="entry name" value="PKD"/>
    <property type="match status" value="3"/>
</dbReference>
<name>A0A1H8A679_9BACT</name>
<dbReference type="InterPro" id="IPR000601">
    <property type="entry name" value="PKD_dom"/>
</dbReference>
<dbReference type="InterPro" id="IPR022409">
    <property type="entry name" value="PKD/Chitinase_dom"/>
</dbReference>
<dbReference type="RefSeq" id="WP_089916932.1">
    <property type="nucleotide sequence ID" value="NZ_FOBB01000005.1"/>
</dbReference>
<reference evidence="2 3" key="1">
    <citation type="submission" date="2016-10" db="EMBL/GenBank/DDBJ databases">
        <authorList>
            <person name="de Groot N.N."/>
        </authorList>
    </citation>
    <scope>NUCLEOTIDE SEQUENCE [LARGE SCALE GENOMIC DNA]</scope>
    <source>
        <strain evidence="2 3">DSM 21039</strain>
    </source>
</reference>
<dbReference type="Pfam" id="PF00801">
    <property type="entry name" value="PKD"/>
    <property type="match status" value="1"/>
</dbReference>
<dbReference type="PROSITE" id="PS51257">
    <property type="entry name" value="PROKAR_LIPOPROTEIN"/>
    <property type="match status" value="1"/>
</dbReference>
<protein>
    <submittedName>
        <fullName evidence="2">PKD repeat-containing protein</fullName>
    </submittedName>
</protein>
<dbReference type="EMBL" id="FOBB01000005">
    <property type="protein sequence ID" value="SEM66091.1"/>
    <property type="molecule type" value="Genomic_DNA"/>
</dbReference>
<accession>A0A1H8A679</accession>
<evidence type="ECO:0000313" key="2">
    <source>
        <dbReference type="EMBL" id="SEM66091.1"/>
    </source>
</evidence>
<dbReference type="STRING" id="573321.SAMN04488505_105331"/>
<dbReference type="Pfam" id="PF18911">
    <property type="entry name" value="PKD_4"/>
    <property type="match status" value="1"/>
</dbReference>
<dbReference type="SUPFAM" id="SSF49299">
    <property type="entry name" value="PKD domain"/>
    <property type="match status" value="3"/>
</dbReference>
<dbReference type="OrthoDB" id="622252at2"/>
<organism evidence="2 3">
    <name type="scientific">Chitinophaga rupis</name>
    <dbReference type="NCBI Taxonomy" id="573321"/>
    <lineage>
        <taxon>Bacteria</taxon>
        <taxon>Pseudomonadati</taxon>
        <taxon>Bacteroidota</taxon>
        <taxon>Chitinophagia</taxon>
        <taxon>Chitinophagales</taxon>
        <taxon>Chitinophagaceae</taxon>
        <taxon>Chitinophaga</taxon>
    </lineage>
</organism>
<dbReference type="InterPro" id="IPR013783">
    <property type="entry name" value="Ig-like_fold"/>
</dbReference>
<dbReference type="CDD" id="cd00146">
    <property type="entry name" value="PKD"/>
    <property type="match status" value="1"/>
</dbReference>
<sequence length="449" mass="49002">MIRTIPYTLFLLALLFSACYKEVDRPLTADFTFVLADSSHTVPATVNFSNRSVGATGFKWTFEGGEPGTSDYENPGSVTFKQAGNYKITLEAWNDDTRQSKTIDIHLDSAVQVAFDAEIQVNDFSPVQVKFTNRTIGASTYHWTFEDGTPATADAAAPPLVTFTTPGPHNITLQVGNGGQQFSISKTITVKPALHTAFEISPSFQDDDMEAPLTAILKGNSSSYLVQKWQSSGGGVLASDTSSNTTVYFKDPGTYTITLTNGNNKDNQTVTKNITVKPNTKLRTLTDVQLGISTAHTDIGCFYSTRLRKVFKKGDDLSAAGKEIDIVFFGLNRSFTFNKFITPDSASSYTFPAIPGATATRFINKQELCNCTTPFTVADFDNMLNDAPLQTLQVPANATGTIQFNSDLLPRIVLFQTADGRKGAIKIKDYVLEGSTAYILADIKIQKYE</sequence>
<evidence type="ECO:0000313" key="3">
    <source>
        <dbReference type="Proteomes" id="UP000198984"/>
    </source>
</evidence>
<feature type="domain" description="PKD" evidence="1">
    <location>
        <begin position="140"/>
        <end position="190"/>
    </location>
</feature>
<dbReference type="PROSITE" id="PS50093">
    <property type="entry name" value="PKD"/>
    <property type="match status" value="1"/>
</dbReference>
<proteinExistence type="predicted"/>
<evidence type="ECO:0000259" key="1">
    <source>
        <dbReference type="PROSITE" id="PS50093"/>
    </source>
</evidence>
<dbReference type="AlphaFoldDB" id="A0A1H8A679"/>